<evidence type="ECO:0000259" key="1">
    <source>
        <dbReference type="Pfam" id="PF01370"/>
    </source>
</evidence>
<evidence type="ECO:0000313" key="3">
    <source>
        <dbReference type="Proteomes" id="UP001235939"/>
    </source>
</evidence>
<evidence type="ECO:0000313" key="2">
    <source>
        <dbReference type="EMBL" id="UYV83207.1"/>
    </source>
</evidence>
<dbReference type="InterPro" id="IPR001509">
    <property type="entry name" value="Epimerase_deHydtase"/>
</dbReference>
<proteinExistence type="predicted"/>
<dbReference type="PANTHER" id="PTHR43245:SF23">
    <property type="entry name" value="NAD(P)-BINDING DOMAIN-CONTAINING PROTEIN"/>
    <property type="match status" value="1"/>
</dbReference>
<reference evidence="2 3" key="1">
    <citation type="submission" date="2022-03" db="EMBL/GenBank/DDBJ databases">
        <title>A chromosomal length assembly of Cordylochernes scorpioides.</title>
        <authorList>
            <person name="Zeh D."/>
            <person name="Zeh J."/>
        </authorList>
    </citation>
    <scope>NUCLEOTIDE SEQUENCE [LARGE SCALE GENOMIC DNA]</scope>
    <source>
        <strain evidence="2">IN4F17</strain>
        <tissue evidence="2">Whole Body</tissue>
    </source>
</reference>
<keyword evidence="3" id="KW-1185">Reference proteome</keyword>
<dbReference type="InterPro" id="IPR036291">
    <property type="entry name" value="NAD(P)-bd_dom_sf"/>
</dbReference>
<dbReference type="CDD" id="cd08946">
    <property type="entry name" value="SDR_e"/>
    <property type="match status" value="1"/>
</dbReference>
<dbReference type="Pfam" id="PF01370">
    <property type="entry name" value="Epimerase"/>
    <property type="match status" value="1"/>
</dbReference>
<accession>A0ABY6LSU9</accession>
<dbReference type="EMBL" id="CP092885">
    <property type="protein sequence ID" value="UYV83207.1"/>
    <property type="molecule type" value="Genomic_DNA"/>
</dbReference>
<sequence>MFEIFTNIENVNLVLVAQMKEHGRPHVVVTGGAGYIGSVLVPLLLDDGYRVTVLDLFPRGANSLLGSLGRGVPGSLRLLKGDVRDPKAVDDAIGHESPAAIVHLAAIVGYPACERDPEQAWEINAEATSQLAARGHRMIYACTGSCYGAVPGGLCTEATPVSPLTDYGRSKAEGERAVLAAGGVSLRLATVFGLSPRLRFDLLVNDLTQRALKTGLLELYEPEFRRTFVHARDAARAFLMAIRHYDEMKGQAFNVGDENLNVSKRELAEKISGIVPCRITLRSDGTDLDKRNYAVSYAKLRALGYRAVVSLEDGIRELAITCPLLPSSDIEAARNV</sequence>
<protein>
    <recommendedName>
        <fullName evidence="1">NAD-dependent epimerase/dehydratase domain-containing protein</fullName>
    </recommendedName>
</protein>
<dbReference type="Proteomes" id="UP001235939">
    <property type="component" value="Chromosome 23"/>
</dbReference>
<dbReference type="PANTHER" id="PTHR43245">
    <property type="entry name" value="BIFUNCTIONAL POLYMYXIN RESISTANCE PROTEIN ARNA"/>
    <property type="match status" value="1"/>
</dbReference>
<dbReference type="Gene3D" id="3.40.50.720">
    <property type="entry name" value="NAD(P)-binding Rossmann-like Domain"/>
    <property type="match status" value="1"/>
</dbReference>
<name>A0ABY6LSU9_9ARAC</name>
<dbReference type="SUPFAM" id="SSF51735">
    <property type="entry name" value="NAD(P)-binding Rossmann-fold domains"/>
    <property type="match status" value="1"/>
</dbReference>
<feature type="domain" description="NAD-dependent epimerase/dehydratase" evidence="1">
    <location>
        <begin position="27"/>
        <end position="256"/>
    </location>
</feature>
<gene>
    <name evidence="2" type="ORF">LAZ67_23000213</name>
</gene>
<organism evidence="2 3">
    <name type="scientific">Cordylochernes scorpioides</name>
    <dbReference type="NCBI Taxonomy" id="51811"/>
    <lineage>
        <taxon>Eukaryota</taxon>
        <taxon>Metazoa</taxon>
        <taxon>Ecdysozoa</taxon>
        <taxon>Arthropoda</taxon>
        <taxon>Chelicerata</taxon>
        <taxon>Arachnida</taxon>
        <taxon>Pseudoscorpiones</taxon>
        <taxon>Cheliferoidea</taxon>
        <taxon>Chernetidae</taxon>
        <taxon>Cordylochernes</taxon>
    </lineage>
</organism>
<dbReference type="InterPro" id="IPR050177">
    <property type="entry name" value="Lipid_A_modif_metabolic_enz"/>
</dbReference>